<comment type="caution">
    <text evidence="2">The sequence shown here is derived from an EMBL/GenBank/DDBJ whole genome shotgun (WGS) entry which is preliminary data.</text>
</comment>
<dbReference type="EMBL" id="SPLM01000075">
    <property type="protein sequence ID" value="TMW61897.1"/>
    <property type="molecule type" value="Genomic_DNA"/>
</dbReference>
<keyword evidence="1" id="KW-0732">Signal</keyword>
<evidence type="ECO:0000256" key="1">
    <source>
        <dbReference type="SAM" id="SignalP"/>
    </source>
</evidence>
<feature type="signal peptide" evidence="1">
    <location>
        <begin position="1"/>
        <end position="19"/>
    </location>
</feature>
<gene>
    <name evidence="2" type="ORF">Poli38472_010960</name>
</gene>
<proteinExistence type="predicted"/>
<dbReference type="AlphaFoldDB" id="A0A8K1CEM1"/>
<accession>A0A8K1CEM1</accession>
<feature type="chain" id="PRO_5035455482" evidence="1">
    <location>
        <begin position="20"/>
        <end position="294"/>
    </location>
</feature>
<evidence type="ECO:0000313" key="3">
    <source>
        <dbReference type="Proteomes" id="UP000794436"/>
    </source>
</evidence>
<protein>
    <submittedName>
        <fullName evidence="2">Uncharacterized protein</fullName>
    </submittedName>
</protein>
<name>A0A8K1CEM1_PYTOL</name>
<evidence type="ECO:0000313" key="2">
    <source>
        <dbReference type="EMBL" id="TMW61897.1"/>
    </source>
</evidence>
<sequence>MRLIPKLVCVLLSPTPSAAATTFGCPACTSCSTDTVLASSEDTWSRTTPCSSGYVATLTAADLVVTDSTAVTVTIFDSITQQSYSYESIKCFNLDDIPQINPINNIKVKCNNNAETCDIKINFIMTCKATSTPAPASGIFKDGLQSYYSRTSLSTNCRDPSDCAYRCSTGYGMAVGGSYFYASPSARPDGCSSCYALEGTVGGTNRDTVTGTSPYGFTIKATGTTADTLAVEYTPVQGITCQATYSKAQSAPTNPFKSASYVRSSISTACDVPDACDYKCSLGYTLTAVGADRS</sequence>
<reference evidence="2" key="1">
    <citation type="submission" date="2019-03" db="EMBL/GenBank/DDBJ databases">
        <title>Long read genome sequence of the mycoparasitic Pythium oligandrum ATCC 38472 isolated from sugarbeet rhizosphere.</title>
        <authorList>
            <person name="Gaulin E."/>
        </authorList>
    </citation>
    <scope>NUCLEOTIDE SEQUENCE</scope>
    <source>
        <strain evidence="2">ATCC 38472_TT</strain>
    </source>
</reference>
<dbReference type="PROSITE" id="PS51257">
    <property type="entry name" value="PROKAR_LIPOPROTEIN"/>
    <property type="match status" value="1"/>
</dbReference>
<dbReference type="Proteomes" id="UP000794436">
    <property type="component" value="Unassembled WGS sequence"/>
</dbReference>
<organism evidence="2 3">
    <name type="scientific">Pythium oligandrum</name>
    <name type="common">Mycoparasitic fungus</name>
    <dbReference type="NCBI Taxonomy" id="41045"/>
    <lineage>
        <taxon>Eukaryota</taxon>
        <taxon>Sar</taxon>
        <taxon>Stramenopiles</taxon>
        <taxon>Oomycota</taxon>
        <taxon>Peronosporomycetes</taxon>
        <taxon>Pythiales</taxon>
        <taxon>Pythiaceae</taxon>
        <taxon>Pythium</taxon>
    </lineage>
</organism>
<keyword evidence="3" id="KW-1185">Reference proteome</keyword>